<sequence>MAFHLGGRAPGAIRISLGATPDLTQLHAALKRLSVLLASDVSSGRGMIA</sequence>
<evidence type="ECO:0000313" key="4">
    <source>
        <dbReference type="Proteomes" id="UP001056386"/>
    </source>
</evidence>
<dbReference type="Proteomes" id="UP001056386">
    <property type="component" value="Chromosome 2"/>
</dbReference>
<keyword evidence="4" id="KW-1185">Reference proteome</keyword>
<proteinExistence type="predicted"/>
<evidence type="ECO:0000313" key="2">
    <source>
        <dbReference type="EMBL" id="USS43186.1"/>
    </source>
</evidence>
<gene>
    <name evidence="1" type="ORF">I6H06_03300</name>
    <name evidence="2" type="ORF">NFI99_01465</name>
</gene>
<dbReference type="EMBL" id="CP065600">
    <property type="protein sequence ID" value="QPQ90778.1"/>
    <property type="molecule type" value="Genomic_DNA"/>
</dbReference>
<protein>
    <submittedName>
        <fullName evidence="1">Uncharacterized protein</fullName>
    </submittedName>
</protein>
<accession>A0AAP9XY16</accession>
<dbReference type="Proteomes" id="UP000594892">
    <property type="component" value="Chromosome 1"/>
</dbReference>
<evidence type="ECO:0000313" key="1">
    <source>
        <dbReference type="EMBL" id="QPQ90778.1"/>
    </source>
</evidence>
<reference evidence="1 3" key="1">
    <citation type="submission" date="2020-12" db="EMBL/GenBank/DDBJ databases">
        <title>FDA dAtabase for Regulatory Grade micrObial Sequences (FDA-ARGOS): Supporting development and validation of Infectious Disease Dx tests.</title>
        <authorList>
            <person name="Minogue T."/>
            <person name="Wolcott M."/>
            <person name="Wasieloski L."/>
            <person name="Aguilar W."/>
            <person name="Moore D."/>
            <person name="Jaissle J."/>
            <person name="Tallon L."/>
            <person name="Sadzewicz L."/>
            <person name="Zhao X."/>
            <person name="Boylan J."/>
            <person name="Ott S."/>
            <person name="Bowen H."/>
            <person name="Vavikolanu K."/>
            <person name="Mehta A."/>
            <person name="Aluvathingal J."/>
            <person name="Nadendla S."/>
            <person name="Yan Y."/>
            <person name="Sichtig H."/>
        </authorList>
    </citation>
    <scope>NUCLEOTIDE SEQUENCE [LARGE SCALE GENOMIC DNA]</scope>
    <source>
        <strain evidence="1 3">FDAARGOS_949</strain>
    </source>
</reference>
<dbReference type="EMBL" id="CP099583">
    <property type="protein sequence ID" value="USS43186.1"/>
    <property type="molecule type" value="Genomic_DNA"/>
</dbReference>
<dbReference type="AlphaFoldDB" id="A0AAP9XY16"/>
<organism evidence="1 3">
    <name type="scientific">Burkholderia glumae</name>
    <name type="common">Pseudomonas glumae</name>
    <dbReference type="NCBI Taxonomy" id="337"/>
    <lineage>
        <taxon>Bacteria</taxon>
        <taxon>Pseudomonadati</taxon>
        <taxon>Pseudomonadota</taxon>
        <taxon>Betaproteobacteria</taxon>
        <taxon>Burkholderiales</taxon>
        <taxon>Burkholderiaceae</taxon>
        <taxon>Burkholderia</taxon>
    </lineage>
</organism>
<dbReference type="RefSeq" id="WP_017433172.1">
    <property type="nucleotide sequence ID" value="NZ_CP021075.1"/>
</dbReference>
<reference evidence="2" key="2">
    <citation type="submission" date="2022-06" db="EMBL/GenBank/DDBJ databases">
        <title>Draft genome sequence of Burkholderia glumae strain GR20004 isolated from rice panicle showing bacterial panicle blight.</title>
        <authorList>
            <person name="Choi S.Y."/>
            <person name="Lee Y.H."/>
        </authorList>
    </citation>
    <scope>NUCLEOTIDE SEQUENCE</scope>
    <source>
        <strain evidence="2">GR20004</strain>
    </source>
</reference>
<dbReference type="GeneID" id="55642594"/>
<evidence type="ECO:0000313" key="3">
    <source>
        <dbReference type="Proteomes" id="UP000594892"/>
    </source>
</evidence>
<name>A0AAP9XY16_BURGL</name>